<dbReference type="Gene3D" id="2.60.40.2080">
    <property type="match status" value="2"/>
</dbReference>
<dbReference type="InterPro" id="IPR000152">
    <property type="entry name" value="EGF-type_Asp/Asn_hydroxyl_site"/>
</dbReference>
<protein>
    <submittedName>
        <fullName evidence="14">Macrophage receptor MARCO</fullName>
    </submittedName>
</protein>
<dbReference type="GO" id="GO:0030424">
    <property type="term" value="C:axon"/>
    <property type="evidence" value="ECO:0007669"/>
    <property type="project" value="TreeGrafter"/>
</dbReference>
<keyword evidence="6" id="KW-1015">Disulfide bond</keyword>
<evidence type="ECO:0000259" key="11">
    <source>
        <dbReference type="PROSITE" id="PS50041"/>
    </source>
</evidence>
<feature type="compositionally biased region" description="Basic and acidic residues" evidence="9">
    <location>
        <begin position="1170"/>
        <end position="1179"/>
    </location>
</feature>
<feature type="domain" description="Kazal-like" evidence="13">
    <location>
        <begin position="251"/>
        <end position="298"/>
    </location>
</feature>
<dbReference type="InterPro" id="IPR003598">
    <property type="entry name" value="Ig_sub2"/>
</dbReference>
<dbReference type="InterPro" id="IPR001881">
    <property type="entry name" value="EGF-like_Ca-bd_dom"/>
</dbReference>
<evidence type="ECO:0000256" key="5">
    <source>
        <dbReference type="ARBA" id="ARBA00023119"/>
    </source>
</evidence>
<dbReference type="InterPro" id="IPR001304">
    <property type="entry name" value="C-type_lectin-like"/>
</dbReference>
<evidence type="ECO:0000256" key="8">
    <source>
        <dbReference type="PROSITE-ProRule" id="PRU00076"/>
    </source>
</evidence>
<dbReference type="Pfam" id="PF08005">
    <property type="entry name" value="PHR"/>
    <property type="match status" value="2"/>
</dbReference>
<dbReference type="InterPro" id="IPR024731">
    <property type="entry name" value="NELL2-like_EGF"/>
</dbReference>
<dbReference type="Gene3D" id="2.10.25.10">
    <property type="entry name" value="Laminin"/>
    <property type="match status" value="1"/>
</dbReference>
<evidence type="ECO:0000256" key="4">
    <source>
        <dbReference type="ARBA" id="ARBA00022837"/>
    </source>
</evidence>
<comment type="caution">
    <text evidence="14">The sequence shown here is derived from an EMBL/GenBank/DDBJ whole genome shotgun (WGS) entry which is preliminary data.</text>
</comment>
<dbReference type="InterPro" id="IPR012983">
    <property type="entry name" value="PHR"/>
</dbReference>
<dbReference type="PROSITE" id="PS50835">
    <property type="entry name" value="IG_LIKE"/>
    <property type="match status" value="2"/>
</dbReference>
<dbReference type="CDD" id="cd00037">
    <property type="entry name" value="CLECT"/>
    <property type="match status" value="1"/>
</dbReference>
<dbReference type="PROSITE" id="PS01187">
    <property type="entry name" value="EGF_CA"/>
    <property type="match status" value="1"/>
</dbReference>
<dbReference type="FunFam" id="2.10.25.10:FF:000038">
    <property type="entry name" value="Fibrillin 2"/>
    <property type="match status" value="1"/>
</dbReference>
<evidence type="ECO:0000259" key="13">
    <source>
        <dbReference type="PROSITE" id="PS51465"/>
    </source>
</evidence>
<dbReference type="GO" id="GO:0050808">
    <property type="term" value="P:synapse organization"/>
    <property type="evidence" value="ECO:0007669"/>
    <property type="project" value="TreeGrafter"/>
</dbReference>
<dbReference type="FunFam" id="2.60.40.10:FF:000032">
    <property type="entry name" value="palladin isoform X1"/>
    <property type="match status" value="1"/>
</dbReference>
<dbReference type="Gene3D" id="2.60.40.10">
    <property type="entry name" value="Immunoglobulins"/>
    <property type="match status" value="2"/>
</dbReference>
<dbReference type="InterPro" id="IPR018097">
    <property type="entry name" value="EGF_Ca-bd_CS"/>
</dbReference>
<dbReference type="InterPro" id="IPR008160">
    <property type="entry name" value="Collagen"/>
</dbReference>
<reference evidence="15" key="1">
    <citation type="journal article" date="2017" name="bioRxiv">
        <title>Comparative analysis of the genomes of Stylophora pistillata and Acropora digitifera provides evidence for extensive differences between species of corals.</title>
        <authorList>
            <person name="Voolstra C.R."/>
            <person name="Li Y."/>
            <person name="Liew Y.J."/>
            <person name="Baumgarten S."/>
            <person name="Zoccola D."/>
            <person name="Flot J.-F."/>
            <person name="Tambutte S."/>
            <person name="Allemand D."/>
            <person name="Aranda M."/>
        </authorList>
    </citation>
    <scope>NUCLEOTIDE SEQUENCE [LARGE SCALE GENOMIC DNA]</scope>
</reference>
<dbReference type="Pfam" id="PF09458">
    <property type="entry name" value="H_lectin"/>
    <property type="match status" value="1"/>
</dbReference>
<dbReference type="SMART" id="SM00409">
    <property type="entry name" value="IG"/>
    <property type="match status" value="2"/>
</dbReference>
<feature type="region of interest" description="Disordered" evidence="9">
    <location>
        <begin position="1082"/>
        <end position="1191"/>
    </location>
</feature>
<dbReference type="InterPro" id="IPR000742">
    <property type="entry name" value="EGF"/>
</dbReference>
<evidence type="ECO:0000256" key="6">
    <source>
        <dbReference type="ARBA" id="ARBA00023157"/>
    </source>
</evidence>
<dbReference type="Proteomes" id="UP000225706">
    <property type="component" value="Unassembled WGS sequence"/>
</dbReference>
<dbReference type="Gene3D" id="3.30.60.30">
    <property type="match status" value="1"/>
</dbReference>
<accession>A0A2B4RJD1</accession>
<dbReference type="GO" id="GO:0008046">
    <property type="term" value="F:axon guidance receptor activity"/>
    <property type="evidence" value="ECO:0007669"/>
    <property type="project" value="TreeGrafter"/>
</dbReference>
<keyword evidence="5" id="KW-0176">Collagen</keyword>
<dbReference type="STRING" id="50429.A0A2B4RJD1"/>
<keyword evidence="1 8" id="KW-0245">EGF-like domain</keyword>
<dbReference type="InterPro" id="IPR036058">
    <property type="entry name" value="Kazal_dom_sf"/>
</dbReference>
<dbReference type="EMBL" id="LSMT01000544">
    <property type="protein sequence ID" value="PFX16468.1"/>
    <property type="molecule type" value="Genomic_DNA"/>
</dbReference>
<dbReference type="GO" id="GO:0005509">
    <property type="term" value="F:calcium ion binding"/>
    <property type="evidence" value="ECO:0007669"/>
    <property type="project" value="InterPro"/>
</dbReference>
<keyword evidence="15" id="KW-1185">Reference proteome</keyword>
<dbReference type="InterPro" id="IPR013098">
    <property type="entry name" value="Ig_I-set"/>
</dbReference>
<keyword evidence="7" id="KW-0393">Immunoglobulin domain</keyword>
<dbReference type="GO" id="GO:0043025">
    <property type="term" value="C:neuronal cell body"/>
    <property type="evidence" value="ECO:0007669"/>
    <property type="project" value="TreeGrafter"/>
</dbReference>
<keyword evidence="3" id="KW-0677">Repeat</keyword>
<sequence length="1532" mass="170502">MSGLQVTIRLYRGSSMISEKNYGSYSYGRYSHKPGEEAFEVYFTQGISLQAGILYTATVEMTGRTYYQEERPALKSAVQVHVTVSHGEHFSRVHSPSAVWVQSVTTRGFEDWFAFIGNGSEYNFTLSGQLDFPNVGIPKADDNYGFCQEVQFNTTFYASPAVLLSVHHFSNRQVSMKSFVLPENNIVTAWVEEIGLKSTRICVKDLSGTGSKHDPLTVSYIVVGDLNPCLNVHCPSFGVCKTYSANEARCVCNDNCPSYRDPVCTENGTTYENKCLYELSYCKGLDNNTLYHPGSCEGFPISHGRVKLLRVSKWSDSNCKTVVFPLYRFYPNKEVEVQITLNHMNLNDSVTVHHAITSWTENVNTQNFTVCAMQSGRSANNFNPLATIDWMAYQGAPPEGTTGRLKMKKWWSGTNCADVTFPKDKFKNPPVVLVTSNHQRIGKEYDASLIWAEDVAKDSFKVCMRELQNFDGRHNDISVQWLAFSMLHKPLFTEHGHVYFPNTNPPADKDNKAYCEFLQFTRSYNTTPLVLISANHSTTASGNLAPVHNGIATWIENMNASGGRVCVKELYETRYDSVSVSYAVLTDICDPGWSYFNGYCYFTSQTCTTWASALSKCRQENSVLVDISNNEENVYIQHRHDGDKSWLGLNDRSTEGDFTWADLGHGNFTAWAKNQPNNYKGEDCVHSLGVKYSYEWNDVQCSDCHQYTCKKDLNECQSMADRCHQLATCTNERGSYKCACNRGYVGNGFDCHRPYKEYDCWRSRYKNPSGSWSHSPGLIDAIDFQTSSDVTLLGYRLWGVYSGSTTFQVTIRLYRGSSLMAEKIGSYHTTFSVKTFEVRFSSGISLRAGVSYTATSKLTTGGSFTHAHLNGMSSTSCSGITVTFTKSSKDSNGSRVSRGQIPALIFKAVGKLRIAVRLASLCKFVEDGRRLEKMETSKNHRIRDFLPHIRPSYLSVLLVFISGILFLRNDATNHRVFLLEQKIISLTKDCNPPEIKATQSEEMVVTLSGEKGKQRGMSPPQYLEFSFSTESYEESSKGSAQRFRRSTTENNTVGLAIEDLRREIAFQLGLFLPSEYCRSNEKVCPAGSPGRPGPKGPKGPRGRRGPKGTRGKKGIRGDIGLPGIHGKQGMIGPTGPRGVKGEWGEPGPKGDVGIPGNRGIPGAMGSPGPRGEKGEKGDSGEMGIPGPPGIPGRTVSAPEAVLFPFTTVINEGESVSFNCTVSGNPAPKVTWKFEGKRLYSGLKYTIDKELLIINELKFNDTGVYSCVAASALGFDEAFANLTVRAAPIFTKKPPAVTMPLESMDFFETCQAEGFPRPVSNWTRLLQPLPPRRTEAKEGDLTIKNLSTTDSGLYECTVTNTMGVKRARMNLVVQKGVHCSCWRSSENYPRVRRSYGRSSSVDAFDFQTSGNIILRGYHLWKDDRLFPNHTFTIELYQGNTTVAQKFHTYDTRFSRKKTFEVYFAKGILLQPGLNYTAAIRMNGRKYSVAVNSAIKNNFCSGANVNFRKSSFGGPFSSSDVRQIPALIFLSLKC</sequence>
<dbReference type="SMART" id="SM00408">
    <property type="entry name" value="IGc2"/>
    <property type="match status" value="2"/>
</dbReference>
<dbReference type="InterPro" id="IPR018378">
    <property type="entry name" value="C-type_lectin_CS"/>
</dbReference>
<dbReference type="InterPro" id="IPR038648">
    <property type="entry name" value="PHR_sf"/>
</dbReference>
<dbReference type="PROSITE" id="PS01186">
    <property type="entry name" value="EGF_2"/>
    <property type="match status" value="1"/>
</dbReference>
<dbReference type="Pfam" id="PF12947">
    <property type="entry name" value="EGF_3"/>
    <property type="match status" value="1"/>
</dbReference>
<dbReference type="OrthoDB" id="73209at2759"/>
<dbReference type="InterPro" id="IPR003599">
    <property type="entry name" value="Ig_sub"/>
</dbReference>
<dbReference type="PROSITE" id="PS00615">
    <property type="entry name" value="C_TYPE_LECTIN_1"/>
    <property type="match status" value="1"/>
</dbReference>
<dbReference type="InterPro" id="IPR019019">
    <property type="entry name" value="H-type_lectin_domain"/>
</dbReference>
<keyword evidence="2" id="KW-0732">Signal</keyword>
<feature type="domain" description="C-type lectin" evidence="11">
    <location>
        <begin position="596"/>
        <end position="710"/>
    </location>
</feature>
<dbReference type="PROSITE" id="PS50026">
    <property type="entry name" value="EGF_3"/>
    <property type="match status" value="1"/>
</dbReference>
<dbReference type="PROSITE" id="PS50041">
    <property type="entry name" value="C_TYPE_LECTIN_2"/>
    <property type="match status" value="1"/>
</dbReference>
<dbReference type="GO" id="GO:0007156">
    <property type="term" value="P:homophilic cell adhesion via plasma membrane adhesion molecules"/>
    <property type="evidence" value="ECO:0007669"/>
    <property type="project" value="TreeGrafter"/>
</dbReference>
<organism evidence="14 15">
    <name type="scientific">Stylophora pistillata</name>
    <name type="common">Smooth cauliflower coral</name>
    <dbReference type="NCBI Taxonomy" id="50429"/>
    <lineage>
        <taxon>Eukaryota</taxon>
        <taxon>Metazoa</taxon>
        <taxon>Cnidaria</taxon>
        <taxon>Anthozoa</taxon>
        <taxon>Hexacorallia</taxon>
        <taxon>Scleractinia</taxon>
        <taxon>Astrocoeniina</taxon>
        <taxon>Pocilloporidae</taxon>
        <taxon>Stylophora</taxon>
    </lineage>
</organism>
<dbReference type="CDD" id="cd00054">
    <property type="entry name" value="EGF_CA"/>
    <property type="match status" value="1"/>
</dbReference>
<evidence type="ECO:0000313" key="14">
    <source>
        <dbReference type="EMBL" id="PFX16468.1"/>
    </source>
</evidence>
<dbReference type="PANTHER" id="PTHR45080:SF8">
    <property type="entry name" value="IG-LIKE DOMAIN-CONTAINING PROTEIN"/>
    <property type="match status" value="1"/>
</dbReference>
<dbReference type="SUPFAM" id="SSF57196">
    <property type="entry name" value="EGF/Laminin"/>
    <property type="match status" value="1"/>
</dbReference>
<dbReference type="InterPro" id="IPR007110">
    <property type="entry name" value="Ig-like_dom"/>
</dbReference>
<dbReference type="InterPro" id="IPR050958">
    <property type="entry name" value="Cell_Adh-Cytoskel_Orgn"/>
</dbReference>
<dbReference type="InterPro" id="IPR036179">
    <property type="entry name" value="Ig-like_dom_sf"/>
</dbReference>
<dbReference type="SMART" id="SM00179">
    <property type="entry name" value="EGF_CA"/>
    <property type="match status" value="1"/>
</dbReference>
<dbReference type="PROSITE" id="PS00010">
    <property type="entry name" value="ASX_HYDROXYL"/>
    <property type="match status" value="1"/>
</dbReference>
<dbReference type="Gene3D" id="2.60.120.820">
    <property type="entry name" value="PHR domain"/>
    <property type="match status" value="2"/>
</dbReference>
<dbReference type="InterPro" id="IPR013783">
    <property type="entry name" value="Ig-like_fold"/>
</dbReference>
<evidence type="ECO:0000256" key="1">
    <source>
        <dbReference type="ARBA" id="ARBA00022536"/>
    </source>
</evidence>
<dbReference type="Gene3D" id="3.10.100.10">
    <property type="entry name" value="Mannose-Binding Protein A, subunit A"/>
    <property type="match status" value="1"/>
</dbReference>
<dbReference type="SMART" id="SM00034">
    <property type="entry name" value="CLECT"/>
    <property type="match status" value="1"/>
</dbReference>
<name>A0A2B4RJD1_STYPI</name>
<dbReference type="InterPro" id="IPR016186">
    <property type="entry name" value="C-type_lectin-like/link_sf"/>
</dbReference>
<dbReference type="PROSITE" id="PS51465">
    <property type="entry name" value="KAZAL_2"/>
    <property type="match status" value="1"/>
</dbReference>
<dbReference type="SUPFAM" id="SSF100895">
    <property type="entry name" value="Kazal-type serine protease inhibitors"/>
    <property type="match status" value="1"/>
</dbReference>
<dbReference type="Pfam" id="PF00059">
    <property type="entry name" value="Lectin_C"/>
    <property type="match status" value="1"/>
</dbReference>
<feature type="compositionally biased region" description="Basic residues" evidence="9">
    <location>
        <begin position="1098"/>
        <end position="1114"/>
    </location>
</feature>
<feature type="domain" description="EGF-like" evidence="10">
    <location>
        <begin position="712"/>
        <end position="752"/>
    </location>
</feature>
<comment type="caution">
    <text evidence="8">Lacks conserved residue(s) required for the propagation of feature annotation.</text>
</comment>
<keyword evidence="14" id="KW-0675">Receptor</keyword>
<dbReference type="SMART" id="SM00181">
    <property type="entry name" value="EGF"/>
    <property type="match status" value="2"/>
</dbReference>
<evidence type="ECO:0000256" key="3">
    <source>
        <dbReference type="ARBA" id="ARBA00022737"/>
    </source>
</evidence>
<evidence type="ECO:0000256" key="2">
    <source>
        <dbReference type="ARBA" id="ARBA00022729"/>
    </source>
</evidence>
<dbReference type="SUPFAM" id="SSF48726">
    <property type="entry name" value="Immunoglobulin"/>
    <property type="match status" value="2"/>
</dbReference>
<evidence type="ECO:0000259" key="10">
    <source>
        <dbReference type="PROSITE" id="PS50026"/>
    </source>
</evidence>
<evidence type="ECO:0000259" key="12">
    <source>
        <dbReference type="PROSITE" id="PS50835"/>
    </source>
</evidence>
<dbReference type="Pfam" id="PF13927">
    <property type="entry name" value="Ig_3"/>
    <property type="match status" value="1"/>
</dbReference>
<dbReference type="Pfam" id="PF07679">
    <property type="entry name" value="I-set"/>
    <property type="match status" value="1"/>
</dbReference>
<evidence type="ECO:0000256" key="7">
    <source>
        <dbReference type="ARBA" id="ARBA00023319"/>
    </source>
</evidence>
<dbReference type="InterPro" id="IPR002350">
    <property type="entry name" value="Kazal_dom"/>
</dbReference>
<keyword evidence="4" id="KW-0106">Calcium</keyword>
<gene>
    <name evidence="14" type="primary">MARCO</name>
    <name evidence="14" type="ORF">AWC38_SpisGene19258</name>
</gene>
<dbReference type="GO" id="GO:0030246">
    <property type="term" value="F:carbohydrate binding"/>
    <property type="evidence" value="ECO:0007669"/>
    <property type="project" value="InterPro"/>
</dbReference>
<dbReference type="Pfam" id="PF01391">
    <property type="entry name" value="Collagen"/>
    <property type="match status" value="1"/>
</dbReference>
<dbReference type="SUPFAM" id="SSF56436">
    <property type="entry name" value="C-type lectin-like"/>
    <property type="match status" value="1"/>
</dbReference>
<evidence type="ECO:0000313" key="15">
    <source>
        <dbReference type="Proteomes" id="UP000225706"/>
    </source>
</evidence>
<evidence type="ECO:0000256" key="9">
    <source>
        <dbReference type="SAM" id="MobiDB-lite"/>
    </source>
</evidence>
<dbReference type="CDD" id="cd00104">
    <property type="entry name" value="KAZAL_FS"/>
    <property type="match status" value="1"/>
</dbReference>
<dbReference type="GO" id="GO:0005581">
    <property type="term" value="C:collagen trimer"/>
    <property type="evidence" value="ECO:0007669"/>
    <property type="project" value="UniProtKB-KW"/>
</dbReference>
<dbReference type="InterPro" id="IPR016187">
    <property type="entry name" value="CTDL_fold"/>
</dbReference>
<dbReference type="InterPro" id="IPR037221">
    <property type="entry name" value="H-type_lectin_dom_sf"/>
</dbReference>
<proteinExistence type="predicted"/>
<feature type="domain" description="Ig-like" evidence="12">
    <location>
        <begin position="1287"/>
        <end position="1371"/>
    </location>
</feature>
<dbReference type="PANTHER" id="PTHR45080">
    <property type="entry name" value="CONTACTIN 5"/>
    <property type="match status" value="1"/>
</dbReference>
<dbReference type="GO" id="GO:0005886">
    <property type="term" value="C:plasma membrane"/>
    <property type="evidence" value="ECO:0007669"/>
    <property type="project" value="TreeGrafter"/>
</dbReference>
<feature type="domain" description="Ig-like" evidence="12">
    <location>
        <begin position="1198"/>
        <end position="1282"/>
    </location>
</feature>